<dbReference type="InterPro" id="IPR011343">
    <property type="entry name" value="DeoC"/>
</dbReference>
<dbReference type="SMART" id="SM01133">
    <property type="entry name" value="DeoC"/>
    <property type="match status" value="1"/>
</dbReference>
<dbReference type="GO" id="GO:0016052">
    <property type="term" value="P:carbohydrate catabolic process"/>
    <property type="evidence" value="ECO:0007669"/>
    <property type="project" value="TreeGrafter"/>
</dbReference>
<keyword evidence="1" id="KW-0963">Cytoplasm</keyword>
<gene>
    <name evidence="4" type="primary">deoC</name>
    <name evidence="4" type="ORF">E0I26_02900</name>
</gene>
<dbReference type="EMBL" id="SMLG01000001">
    <property type="protein sequence ID" value="TDE47053.1"/>
    <property type="molecule type" value="Genomic_DNA"/>
</dbReference>
<comment type="caution">
    <text evidence="4">The sequence shown here is derived from an EMBL/GenBank/DDBJ whole genome shotgun (WGS) entry which is preliminary data.</text>
</comment>
<protein>
    <recommendedName>
        <fullName evidence="3">Deoxyribose-phosphate aldolase</fullName>
        <ecNumber evidence="3">4.1.2.4</ecNumber>
    </recommendedName>
</protein>
<dbReference type="EC" id="4.1.2.4" evidence="3"/>
<keyword evidence="2" id="KW-0704">Schiff base</keyword>
<reference evidence="4 5" key="1">
    <citation type="submission" date="2019-03" db="EMBL/GenBank/DDBJ databases">
        <title>Novel species of Flavobacterium.</title>
        <authorList>
            <person name="Liu Q."/>
            <person name="Xin Y.-H."/>
        </authorList>
    </citation>
    <scope>NUCLEOTIDE SEQUENCE [LARGE SCALE GENOMIC DNA]</scope>
    <source>
        <strain evidence="4 5">LB3P52</strain>
    </source>
</reference>
<dbReference type="AlphaFoldDB" id="A0A4R5FCZ7"/>
<evidence type="ECO:0000256" key="3">
    <source>
        <dbReference type="NCBIfam" id="TIGR00126"/>
    </source>
</evidence>
<dbReference type="Proteomes" id="UP000294814">
    <property type="component" value="Unassembled WGS sequence"/>
</dbReference>
<dbReference type="PANTHER" id="PTHR10889">
    <property type="entry name" value="DEOXYRIBOSE-PHOSPHATE ALDOLASE"/>
    <property type="match status" value="1"/>
</dbReference>
<proteinExistence type="predicted"/>
<evidence type="ECO:0000313" key="4">
    <source>
        <dbReference type="EMBL" id="TDE47053.1"/>
    </source>
</evidence>
<organism evidence="4 5">
    <name type="scientific">Flavobacterium rhamnosiphilum</name>
    <dbReference type="NCBI Taxonomy" id="2541724"/>
    <lineage>
        <taxon>Bacteria</taxon>
        <taxon>Pseudomonadati</taxon>
        <taxon>Bacteroidota</taxon>
        <taxon>Flavobacteriia</taxon>
        <taxon>Flavobacteriales</taxon>
        <taxon>Flavobacteriaceae</taxon>
        <taxon>Flavobacterium</taxon>
    </lineage>
</organism>
<dbReference type="Gene3D" id="3.20.20.70">
    <property type="entry name" value="Aldolase class I"/>
    <property type="match status" value="1"/>
</dbReference>
<dbReference type="NCBIfam" id="TIGR00126">
    <property type="entry name" value="deoC"/>
    <property type="match status" value="1"/>
</dbReference>
<dbReference type="GO" id="GO:0005737">
    <property type="term" value="C:cytoplasm"/>
    <property type="evidence" value="ECO:0007669"/>
    <property type="project" value="InterPro"/>
</dbReference>
<evidence type="ECO:0000256" key="1">
    <source>
        <dbReference type="ARBA" id="ARBA00022490"/>
    </source>
</evidence>
<dbReference type="InterPro" id="IPR002915">
    <property type="entry name" value="DeoC/FbaB/LacD_aldolase"/>
</dbReference>
<dbReference type="Pfam" id="PF01791">
    <property type="entry name" value="DeoC"/>
    <property type="match status" value="1"/>
</dbReference>
<dbReference type="GO" id="GO:0009264">
    <property type="term" value="P:deoxyribonucleotide catabolic process"/>
    <property type="evidence" value="ECO:0007669"/>
    <property type="project" value="UniProtKB-UniRule"/>
</dbReference>
<dbReference type="RefSeq" id="WP_131914986.1">
    <property type="nucleotide sequence ID" value="NZ_SMLG01000001.1"/>
</dbReference>
<dbReference type="InterPro" id="IPR013785">
    <property type="entry name" value="Aldolase_TIM"/>
</dbReference>
<dbReference type="GO" id="GO:0004139">
    <property type="term" value="F:deoxyribose-phosphate aldolase activity"/>
    <property type="evidence" value="ECO:0007669"/>
    <property type="project" value="UniProtKB-UniRule"/>
</dbReference>
<accession>A0A4R5FCZ7</accession>
<dbReference type="OrthoDB" id="9778711at2"/>
<evidence type="ECO:0000313" key="5">
    <source>
        <dbReference type="Proteomes" id="UP000294814"/>
    </source>
</evidence>
<evidence type="ECO:0000256" key="2">
    <source>
        <dbReference type="ARBA" id="ARBA00023270"/>
    </source>
</evidence>
<dbReference type="PIRSF" id="PIRSF001357">
    <property type="entry name" value="DeoC"/>
    <property type="match status" value="1"/>
</dbReference>
<keyword evidence="5" id="KW-1185">Reference proteome</keyword>
<dbReference type="SUPFAM" id="SSF51569">
    <property type="entry name" value="Aldolase"/>
    <property type="match status" value="1"/>
</dbReference>
<dbReference type="PANTHER" id="PTHR10889:SF1">
    <property type="entry name" value="DEOXYRIBOSE-PHOSPHATE ALDOLASE"/>
    <property type="match status" value="1"/>
</dbReference>
<name>A0A4R5FCZ7_9FLAO</name>
<keyword evidence="4" id="KW-0456">Lyase</keyword>
<sequence length="247" mass="27175">MNIKQYLDSTYLKTAEQAGLSEKENTLVVKGFIQEAIEEHFKLIMIRPNMVSLAKKMIVETNSVVSIGTVIDFPEGKSSLENKLSEALQAIHDGADDLDFVCNYEAFKRGEVALVKEEILKCTQLGLDNNKVVKWIIEVAALSDKEIIQLSSLIKNVIVSNFKQELFASVFVKSSTGFYKTENNLPNGATIPSILMMLENASPLPVKAAGGVRTYEEAVEMIQLGVKRIGTSGAKSIANGQNSHNEY</sequence>